<accession>A0A2U1AXH0</accession>
<keyword evidence="2" id="KW-1185">Reference proteome</keyword>
<dbReference type="EMBL" id="QEKI01000006">
    <property type="protein sequence ID" value="PVY40947.1"/>
    <property type="molecule type" value="Genomic_DNA"/>
</dbReference>
<sequence length="240" mass="27679">MLLVFFLTYKGYGQVKQHEIVVGNGMLTINGYQLISETSVEELDGLLNEKGIVIKHKKHSFKDRHHGTRHVIPKYVEIIYNQSGLVFKGSDKSKISKLQINFRSKDLTEKYVMAALEKEYELKRNDSGFNLTKNQYTQTFKDIYMSTFEPWTERTYSGKLFFLNHEIVADSSLNDLADAALNLYEQAFFDKDLFNEKFSCMIPAAVIAVGFCECSSDGTRLILFDEDLKLQIVRYNFGQI</sequence>
<organism evidence="1 2">
    <name type="scientific">Pontibacter virosus</name>
    <dbReference type="NCBI Taxonomy" id="1765052"/>
    <lineage>
        <taxon>Bacteria</taxon>
        <taxon>Pseudomonadati</taxon>
        <taxon>Bacteroidota</taxon>
        <taxon>Cytophagia</taxon>
        <taxon>Cytophagales</taxon>
        <taxon>Hymenobacteraceae</taxon>
        <taxon>Pontibacter</taxon>
    </lineage>
</organism>
<proteinExistence type="predicted"/>
<evidence type="ECO:0000313" key="2">
    <source>
        <dbReference type="Proteomes" id="UP000245466"/>
    </source>
</evidence>
<comment type="caution">
    <text evidence="1">The sequence shown here is derived from an EMBL/GenBank/DDBJ whole genome shotgun (WGS) entry which is preliminary data.</text>
</comment>
<gene>
    <name evidence="1" type="ORF">C8E01_106289</name>
</gene>
<reference evidence="1 2" key="1">
    <citation type="submission" date="2018-04" db="EMBL/GenBank/DDBJ databases">
        <title>Genomic Encyclopedia of Type Strains, Phase IV (KMG-IV): sequencing the most valuable type-strain genomes for metagenomic binning, comparative biology and taxonomic classification.</title>
        <authorList>
            <person name="Goeker M."/>
        </authorList>
    </citation>
    <scope>NUCLEOTIDE SEQUENCE [LARGE SCALE GENOMIC DNA]</scope>
    <source>
        <strain evidence="1 2">DSM 100231</strain>
    </source>
</reference>
<dbReference type="Proteomes" id="UP000245466">
    <property type="component" value="Unassembled WGS sequence"/>
</dbReference>
<evidence type="ECO:0000313" key="1">
    <source>
        <dbReference type="EMBL" id="PVY40947.1"/>
    </source>
</evidence>
<name>A0A2U1AXH0_9BACT</name>
<protein>
    <submittedName>
        <fullName evidence="1">Uncharacterized protein</fullName>
    </submittedName>
</protein>
<dbReference type="AlphaFoldDB" id="A0A2U1AXH0"/>